<protein>
    <submittedName>
        <fullName evidence="1">Uncharacterized protein</fullName>
    </submittedName>
</protein>
<name>A0A917QR35_9NOCA</name>
<accession>A0A917QR35</accession>
<dbReference type="Proteomes" id="UP000612956">
    <property type="component" value="Unassembled WGS sequence"/>
</dbReference>
<gene>
    <name evidence="1" type="ORF">GCM10011591_39590</name>
</gene>
<comment type="caution">
    <text evidence="1">The sequence shown here is derived from an EMBL/GenBank/DDBJ whole genome shotgun (WGS) entry which is preliminary data.</text>
</comment>
<dbReference type="AlphaFoldDB" id="A0A917QR35"/>
<sequence>MVDTQSELTLHTSGGADDLFDLHEWLNDDRALRGRVTLVETPIREGEMGGVTDCLLILTSAGTVGALAKSLSTWLTVRSSHIKVTVTRGDEEIAVEGKGVEAGNDVEKLLRPLIDRPTDPR</sequence>
<proteinExistence type="predicted"/>
<organism evidence="1 2">
    <name type="scientific">Nocardia camponoti</name>
    <dbReference type="NCBI Taxonomy" id="1616106"/>
    <lineage>
        <taxon>Bacteria</taxon>
        <taxon>Bacillati</taxon>
        <taxon>Actinomycetota</taxon>
        <taxon>Actinomycetes</taxon>
        <taxon>Mycobacteriales</taxon>
        <taxon>Nocardiaceae</taxon>
        <taxon>Nocardia</taxon>
    </lineage>
</organism>
<dbReference type="Pfam" id="PF19953">
    <property type="entry name" value="EACC1"/>
    <property type="match status" value="1"/>
</dbReference>
<reference evidence="1" key="2">
    <citation type="submission" date="2020-09" db="EMBL/GenBank/DDBJ databases">
        <authorList>
            <person name="Sun Q."/>
            <person name="Zhou Y."/>
        </authorList>
    </citation>
    <scope>NUCLEOTIDE SEQUENCE</scope>
    <source>
        <strain evidence="1">CGMCC 4.7278</strain>
    </source>
</reference>
<dbReference type="RefSeq" id="WP_188830526.1">
    <property type="nucleotide sequence ID" value="NZ_BMMW01000004.1"/>
</dbReference>
<dbReference type="InterPro" id="IPR045428">
    <property type="entry name" value="EACC1"/>
</dbReference>
<evidence type="ECO:0000313" key="2">
    <source>
        <dbReference type="Proteomes" id="UP000612956"/>
    </source>
</evidence>
<keyword evidence="2" id="KW-1185">Reference proteome</keyword>
<dbReference type="EMBL" id="BMMW01000004">
    <property type="protein sequence ID" value="GGK63416.1"/>
    <property type="molecule type" value="Genomic_DNA"/>
</dbReference>
<reference evidence="1" key="1">
    <citation type="journal article" date="2014" name="Int. J. Syst. Evol. Microbiol.">
        <title>Complete genome sequence of Corynebacterium casei LMG S-19264T (=DSM 44701T), isolated from a smear-ripened cheese.</title>
        <authorList>
            <consortium name="US DOE Joint Genome Institute (JGI-PGF)"/>
            <person name="Walter F."/>
            <person name="Albersmeier A."/>
            <person name="Kalinowski J."/>
            <person name="Ruckert C."/>
        </authorList>
    </citation>
    <scope>NUCLEOTIDE SEQUENCE</scope>
    <source>
        <strain evidence="1">CGMCC 4.7278</strain>
    </source>
</reference>
<evidence type="ECO:0000313" key="1">
    <source>
        <dbReference type="EMBL" id="GGK63416.1"/>
    </source>
</evidence>